<dbReference type="GO" id="GO:0005768">
    <property type="term" value="C:endosome"/>
    <property type="evidence" value="ECO:0007669"/>
    <property type="project" value="TreeGrafter"/>
</dbReference>
<gene>
    <name evidence="2" type="ORF">BKA67DRAFT_555818</name>
</gene>
<dbReference type="EMBL" id="JAGPXC010000002">
    <property type="protein sequence ID" value="KAH6657621.1"/>
    <property type="molecule type" value="Genomic_DNA"/>
</dbReference>
<dbReference type="PANTHER" id="PTHR28218:SF1">
    <property type="entry name" value="VPS4-ASSOCIATED PROTEIN 1"/>
    <property type="match status" value="1"/>
</dbReference>
<protein>
    <submittedName>
        <fullName evidence="2">VPS4-associated protein 1</fullName>
    </submittedName>
</protein>
<feature type="compositionally biased region" description="Basic and acidic residues" evidence="1">
    <location>
        <begin position="75"/>
        <end position="123"/>
    </location>
</feature>
<comment type="caution">
    <text evidence="2">The sequence shown here is derived from an EMBL/GenBank/DDBJ whole genome shotgun (WGS) entry which is preliminary data.</text>
</comment>
<accession>A0A9P9A1Y2</accession>
<keyword evidence="3" id="KW-1185">Reference proteome</keyword>
<organism evidence="2 3">
    <name type="scientific">Truncatella angustata</name>
    <dbReference type="NCBI Taxonomy" id="152316"/>
    <lineage>
        <taxon>Eukaryota</taxon>
        <taxon>Fungi</taxon>
        <taxon>Dikarya</taxon>
        <taxon>Ascomycota</taxon>
        <taxon>Pezizomycotina</taxon>
        <taxon>Sordariomycetes</taxon>
        <taxon>Xylariomycetidae</taxon>
        <taxon>Amphisphaeriales</taxon>
        <taxon>Sporocadaceae</taxon>
        <taxon>Truncatella</taxon>
    </lineage>
</organism>
<proteinExistence type="predicted"/>
<dbReference type="InterPro" id="IPR013640">
    <property type="entry name" value="Vfa1"/>
</dbReference>
<dbReference type="Proteomes" id="UP000758603">
    <property type="component" value="Unassembled WGS sequence"/>
</dbReference>
<dbReference type="GO" id="GO:0007034">
    <property type="term" value="P:vacuolar transport"/>
    <property type="evidence" value="ECO:0007669"/>
    <property type="project" value="TreeGrafter"/>
</dbReference>
<evidence type="ECO:0000256" key="1">
    <source>
        <dbReference type="SAM" id="MobiDB-lite"/>
    </source>
</evidence>
<dbReference type="RefSeq" id="XP_045961855.1">
    <property type="nucleotide sequence ID" value="XM_046102114.1"/>
</dbReference>
<reference evidence="2" key="1">
    <citation type="journal article" date="2021" name="Nat. Commun.">
        <title>Genetic determinants of endophytism in the Arabidopsis root mycobiome.</title>
        <authorList>
            <person name="Mesny F."/>
            <person name="Miyauchi S."/>
            <person name="Thiergart T."/>
            <person name="Pickel B."/>
            <person name="Atanasova L."/>
            <person name="Karlsson M."/>
            <person name="Huettel B."/>
            <person name="Barry K.W."/>
            <person name="Haridas S."/>
            <person name="Chen C."/>
            <person name="Bauer D."/>
            <person name="Andreopoulos W."/>
            <person name="Pangilinan J."/>
            <person name="LaButti K."/>
            <person name="Riley R."/>
            <person name="Lipzen A."/>
            <person name="Clum A."/>
            <person name="Drula E."/>
            <person name="Henrissat B."/>
            <person name="Kohler A."/>
            <person name="Grigoriev I.V."/>
            <person name="Martin F.M."/>
            <person name="Hacquard S."/>
        </authorList>
    </citation>
    <scope>NUCLEOTIDE SEQUENCE</scope>
    <source>
        <strain evidence="2">MPI-SDFR-AT-0073</strain>
    </source>
</reference>
<feature type="region of interest" description="Disordered" evidence="1">
    <location>
        <begin position="65"/>
        <end position="140"/>
    </location>
</feature>
<dbReference type="AlphaFoldDB" id="A0A9P9A1Y2"/>
<dbReference type="OrthoDB" id="2158714at2759"/>
<dbReference type="PANTHER" id="PTHR28218">
    <property type="entry name" value="VPS4-ASSOCIATED PROTEIN 1"/>
    <property type="match status" value="1"/>
</dbReference>
<sequence>MSFPNIWHHRKVAETSARGCDVCFKPSTSVLVTPEKQDFFYVCPVHLKDTRFATPIVDEAAIAAKKKKEMDEEVERVKKEYEEKQRKKKAKDDDKSKTDEKDKDKKPDGEKKDEAKPKDEVKPEISTPTEEEPRVFALSK</sequence>
<evidence type="ECO:0000313" key="2">
    <source>
        <dbReference type="EMBL" id="KAH6657621.1"/>
    </source>
</evidence>
<evidence type="ECO:0000313" key="3">
    <source>
        <dbReference type="Proteomes" id="UP000758603"/>
    </source>
</evidence>
<dbReference type="Pfam" id="PF08432">
    <property type="entry name" value="Vfa1"/>
    <property type="match status" value="1"/>
</dbReference>
<dbReference type="GeneID" id="70131006"/>
<name>A0A9P9A1Y2_9PEZI</name>